<protein>
    <submittedName>
        <fullName evidence="2">Uncharacterized protein</fullName>
    </submittedName>
</protein>
<organism evidence="3">
    <name type="scientific">Perkinsus marinus (strain ATCC 50983 / TXsc)</name>
    <dbReference type="NCBI Taxonomy" id="423536"/>
    <lineage>
        <taxon>Eukaryota</taxon>
        <taxon>Sar</taxon>
        <taxon>Alveolata</taxon>
        <taxon>Perkinsozoa</taxon>
        <taxon>Perkinsea</taxon>
        <taxon>Perkinsida</taxon>
        <taxon>Perkinsidae</taxon>
        <taxon>Perkinsus</taxon>
    </lineage>
</organism>
<dbReference type="GeneID" id="9056897"/>
<dbReference type="InParanoid" id="C5KWE4"/>
<accession>C5KWE4</accession>
<dbReference type="RefSeq" id="XP_002779405.1">
    <property type="nucleotide sequence ID" value="XM_002779359.1"/>
</dbReference>
<dbReference type="AlphaFoldDB" id="C5KWE4"/>
<proteinExistence type="predicted"/>
<keyword evidence="1" id="KW-0732">Signal</keyword>
<evidence type="ECO:0000313" key="2">
    <source>
        <dbReference type="EMBL" id="EER11200.1"/>
    </source>
</evidence>
<dbReference type="EMBL" id="GG676994">
    <property type="protein sequence ID" value="EER11200.1"/>
    <property type="molecule type" value="Genomic_DNA"/>
</dbReference>
<feature type="chain" id="PRO_5002954122" evidence="1">
    <location>
        <begin position="22"/>
        <end position="60"/>
    </location>
</feature>
<sequence>MLPVAWFRFVIKLTMPSTLTAITDVIQHTINIGNLKLPENGFYPEAITAELLREEDAGPQ</sequence>
<keyword evidence="3" id="KW-1185">Reference proteome</keyword>
<gene>
    <name evidence="2" type="ORF">Pmar_PMAR014497</name>
</gene>
<dbReference type="Proteomes" id="UP000007800">
    <property type="component" value="Unassembled WGS sequence"/>
</dbReference>
<name>C5KWE4_PERM5</name>
<reference evidence="2 3" key="1">
    <citation type="submission" date="2008-07" db="EMBL/GenBank/DDBJ databases">
        <authorList>
            <person name="El-Sayed N."/>
            <person name="Caler E."/>
            <person name="Inman J."/>
            <person name="Amedeo P."/>
            <person name="Hass B."/>
            <person name="Wortman J."/>
        </authorList>
    </citation>
    <scope>NUCLEOTIDE SEQUENCE [LARGE SCALE GENOMIC DNA]</scope>
    <source>
        <strain evidence="3">ATCC 50983 / TXsc</strain>
    </source>
</reference>
<evidence type="ECO:0000313" key="3">
    <source>
        <dbReference type="Proteomes" id="UP000007800"/>
    </source>
</evidence>
<evidence type="ECO:0000256" key="1">
    <source>
        <dbReference type="SAM" id="SignalP"/>
    </source>
</evidence>
<feature type="signal peptide" evidence="1">
    <location>
        <begin position="1"/>
        <end position="21"/>
    </location>
</feature>